<name>M1IW14_9CREN</name>
<dbReference type="GO" id="GO:0005840">
    <property type="term" value="C:ribosome"/>
    <property type="evidence" value="ECO:0007669"/>
    <property type="project" value="UniProtKB-KW"/>
</dbReference>
<comment type="similarity">
    <text evidence="1 4">Belongs to the eukaryotic ribosomal protein P1/P2 family.</text>
</comment>
<dbReference type="NCBIfam" id="TIGR03685">
    <property type="entry name" value="ribo_P1_arch"/>
    <property type="match status" value="1"/>
</dbReference>
<gene>
    <name evidence="6" type="primary">rpl12p</name>
    <name evidence="4" type="synonym">rpl12</name>
    <name evidence="6" type="ORF">SacN8_07060</name>
</gene>
<feature type="region of interest" description="Disordered" evidence="5">
    <location>
        <begin position="65"/>
        <end position="105"/>
    </location>
</feature>
<evidence type="ECO:0000256" key="2">
    <source>
        <dbReference type="ARBA" id="ARBA00022980"/>
    </source>
</evidence>
<dbReference type="CDD" id="cd05832">
    <property type="entry name" value="Ribosomal_L12p"/>
    <property type="match status" value="1"/>
</dbReference>
<organism evidence="7">
    <name type="scientific">Sulfolobus acidocaldarius N8</name>
    <dbReference type="NCBI Taxonomy" id="1028566"/>
    <lineage>
        <taxon>Archaea</taxon>
        <taxon>Thermoproteota</taxon>
        <taxon>Thermoprotei</taxon>
        <taxon>Sulfolobales</taxon>
        <taxon>Sulfolobaceae</taxon>
        <taxon>Sulfolobus</taxon>
    </lineage>
</organism>
<dbReference type="SMR" id="M1IW14"/>
<dbReference type="Proteomes" id="UP000011281">
    <property type="component" value="Chromosome"/>
</dbReference>
<evidence type="ECO:0000256" key="5">
    <source>
        <dbReference type="SAM" id="MobiDB-lite"/>
    </source>
</evidence>
<evidence type="ECO:0000256" key="4">
    <source>
        <dbReference type="HAMAP-Rule" id="MF_01478"/>
    </source>
</evidence>
<accession>M1IW14</accession>
<dbReference type="HAMAP" id="MF_01478">
    <property type="entry name" value="Ribosomal_L12_arch"/>
    <property type="match status" value="1"/>
</dbReference>
<evidence type="ECO:0000313" key="6">
    <source>
        <dbReference type="EMBL" id="AGE71376.1"/>
    </source>
</evidence>
<dbReference type="RefSeq" id="WP_011278279.1">
    <property type="nucleotide sequence ID" value="NC_020246.1"/>
</dbReference>
<dbReference type="GeneID" id="14551951"/>
<proteinExistence type="inferred from homology"/>
<evidence type="ECO:0000256" key="1">
    <source>
        <dbReference type="ARBA" id="ARBA00005436"/>
    </source>
</evidence>
<dbReference type="InterPro" id="IPR027534">
    <property type="entry name" value="Ribosomal_P1/P2"/>
</dbReference>
<dbReference type="GO" id="GO:0003735">
    <property type="term" value="F:structural constituent of ribosome"/>
    <property type="evidence" value="ECO:0007669"/>
    <property type="project" value="InterPro"/>
</dbReference>
<dbReference type="KEGG" id="sacn:SacN8_07060"/>
<dbReference type="EMBL" id="CP002817">
    <property type="protein sequence ID" value="AGE71376.1"/>
    <property type="molecule type" value="Genomic_DNA"/>
</dbReference>
<evidence type="ECO:0000313" key="7">
    <source>
        <dbReference type="Proteomes" id="UP000011281"/>
    </source>
</evidence>
<dbReference type="Pfam" id="PF00428">
    <property type="entry name" value="Ribosomal_60s"/>
    <property type="match status" value="1"/>
</dbReference>
<dbReference type="FunFam" id="1.10.10.1410:FF:000002">
    <property type="entry name" value="60S acidic ribosomal protein P2"/>
    <property type="match status" value="1"/>
</dbReference>
<dbReference type="PANTHER" id="PTHR45696:SF10">
    <property type="entry name" value="LARGE RIBOSOMAL SUBUNIT PROTEIN P1"/>
    <property type="match status" value="1"/>
</dbReference>
<dbReference type="InterPro" id="IPR038716">
    <property type="entry name" value="P1/P2_N_sf"/>
</dbReference>
<dbReference type="PANTHER" id="PTHR45696">
    <property type="entry name" value="60S ACIDIC RIBOSOMAL PROTEIN P1"/>
    <property type="match status" value="1"/>
</dbReference>
<dbReference type="PATRIC" id="fig|1028566.6.peg.1390"/>
<dbReference type="AlphaFoldDB" id="M1IW14"/>
<evidence type="ECO:0000256" key="3">
    <source>
        <dbReference type="ARBA" id="ARBA00023274"/>
    </source>
</evidence>
<dbReference type="GeneID" id="78441799"/>
<feature type="compositionally biased region" description="Basic and acidic residues" evidence="5">
    <location>
        <begin position="77"/>
        <end position="92"/>
    </location>
</feature>
<dbReference type="GO" id="GO:1990904">
    <property type="term" value="C:ribonucleoprotein complex"/>
    <property type="evidence" value="ECO:0007669"/>
    <property type="project" value="UniProtKB-KW"/>
</dbReference>
<protein>
    <recommendedName>
        <fullName evidence="4">Large ribosomal subunit protein P1</fullName>
    </recommendedName>
</protein>
<comment type="subunit">
    <text evidence="4">Part of the 50S ribosomal subunit. Homodimer, it forms part of the ribosomal stalk which helps the ribosome interact with GTP-bound translation factors. Forms a heptameric L10(L12)2(L12)2(L12)2 complex, where L10 forms an elongated spine to which the L12 dimers bind in a sequential fashion.</text>
</comment>
<keyword evidence="2 4" id="KW-0689">Ribosomal protein</keyword>
<dbReference type="InterPro" id="IPR022295">
    <property type="entry name" value="Ribosomal_P1_arc"/>
</dbReference>
<dbReference type="GO" id="GO:0006414">
    <property type="term" value="P:translational elongation"/>
    <property type="evidence" value="ECO:0007669"/>
    <property type="project" value="InterPro"/>
</dbReference>
<sequence>MEYIYASLLLHAAKKEISEENIKNVLSAAGITVDEVRLKAVAAALKEVNIDEILKTATAMPVAAVAAPAGQQTQQAAEKKEEKKEEEKKGPSEEEIGGGLSSLFG</sequence>
<comment type="function">
    <text evidence="4">Forms part of the ribosomal stalk, playing a central role in the interaction of the ribosome with GTP-bound translation factors.</text>
</comment>
<reference evidence="6 7" key="1">
    <citation type="journal article" date="2012" name="ISME J.">
        <title>Genomic evidence of rapid, global-scale gene flow in a Sulfolobus species.</title>
        <authorList>
            <person name="Mao D."/>
            <person name="Grogan D."/>
        </authorList>
    </citation>
    <scope>NUCLEOTIDE SEQUENCE [LARGE SCALE GENOMIC DNA]</scope>
    <source>
        <strain evidence="6 7">N8</strain>
    </source>
</reference>
<dbReference type="HOGENOM" id="CLU_114656_2_0_2"/>
<keyword evidence="3 4" id="KW-0687">Ribonucleoprotein</keyword>
<dbReference type="Gene3D" id="1.10.10.1410">
    <property type="match status" value="1"/>
</dbReference>
<feature type="compositionally biased region" description="Low complexity" evidence="5">
    <location>
        <begin position="65"/>
        <end position="76"/>
    </location>
</feature>